<dbReference type="Gene3D" id="3.20.20.210">
    <property type="match status" value="1"/>
</dbReference>
<dbReference type="EMBL" id="CP046996">
    <property type="protein sequence ID" value="QGZ99897.1"/>
    <property type="molecule type" value="Genomic_DNA"/>
</dbReference>
<dbReference type="PANTHER" id="PTHR47099:SF1">
    <property type="entry name" value="METHYLCOBAMIDE:COM METHYLTRANSFERASE MTBA"/>
    <property type="match status" value="1"/>
</dbReference>
<evidence type="ECO:0000259" key="1">
    <source>
        <dbReference type="Pfam" id="PF01208"/>
    </source>
</evidence>
<dbReference type="GO" id="GO:0004853">
    <property type="term" value="F:uroporphyrinogen decarboxylase activity"/>
    <property type="evidence" value="ECO:0007669"/>
    <property type="project" value="InterPro"/>
</dbReference>
<evidence type="ECO:0000313" key="3">
    <source>
        <dbReference type="Proteomes" id="UP000430508"/>
    </source>
</evidence>
<sequence>MTNINPLYQEKLTRLNTAFKRGTPDRVPVLPIIETFGPYHAGVSVEDAYVKDPNILFQVYNKINEEFYLDGILENGNVLPLKMLSNFGEGLYTLTDKGFVIKGSHGQTMMPDEYEQLIANPFDFLVNVIIPRKFPVLKNDIEGNLGRLQKAVGEMMEFLHYNAVVDGRIENELGLPVLAKGLAILSPDMLLDYLRDFVGVSSDIRRKPQEFYAACEALFISSMEMAIGAYTTPEDNKGVIFVPLHLPTFLKPKDFEKFYFPFMSKFVDEVSVKRGYKIFFFMENNWMPYLDILQGLPDGNIIGLFENGDLKKIKDSIGNKFCIVGGMPIDLLRLGTVEKCLDKAKECLQLYAPGGNYIFSTDKNLVSLNDAKPENLAAVCQYIHENGKY</sequence>
<protein>
    <recommendedName>
        <fullName evidence="1">Uroporphyrinogen decarboxylase (URO-D) domain-containing protein</fullName>
    </recommendedName>
</protein>
<proteinExistence type="predicted"/>
<accession>A0A857DH00</accession>
<dbReference type="AlphaFoldDB" id="A0A857DH00"/>
<dbReference type="InterPro" id="IPR000257">
    <property type="entry name" value="Uroporphyrinogen_deCOase"/>
</dbReference>
<dbReference type="RefSeq" id="WP_068883729.1">
    <property type="nucleotide sequence ID" value="NZ_CP046996.1"/>
</dbReference>
<dbReference type="InterPro" id="IPR052024">
    <property type="entry name" value="Methanogen_methyltrans"/>
</dbReference>
<dbReference type="InterPro" id="IPR038071">
    <property type="entry name" value="UROD/MetE-like_sf"/>
</dbReference>
<dbReference type="Pfam" id="PF01208">
    <property type="entry name" value="URO-D"/>
    <property type="match status" value="1"/>
</dbReference>
<organism evidence="2 3">
    <name type="scientific">Dehalobacter restrictus</name>
    <dbReference type="NCBI Taxonomy" id="55583"/>
    <lineage>
        <taxon>Bacteria</taxon>
        <taxon>Bacillati</taxon>
        <taxon>Bacillota</taxon>
        <taxon>Clostridia</taxon>
        <taxon>Eubacteriales</taxon>
        <taxon>Desulfitobacteriaceae</taxon>
        <taxon>Dehalobacter</taxon>
    </lineage>
</organism>
<name>A0A857DH00_9FIRM</name>
<gene>
    <name evidence="2" type="ORF">GQ588_04170</name>
</gene>
<dbReference type="Proteomes" id="UP000430508">
    <property type="component" value="Chromosome"/>
</dbReference>
<dbReference type="SUPFAM" id="SSF51726">
    <property type="entry name" value="UROD/MetE-like"/>
    <property type="match status" value="1"/>
</dbReference>
<dbReference type="PANTHER" id="PTHR47099">
    <property type="entry name" value="METHYLCOBAMIDE:COM METHYLTRANSFERASE MTBA"/>
    <property type="match status" value="1"/>
</dbReference>
<dbReference type="GO" id="GO:0006779">
    <property type="term" value="P:porphyrin-containing compound biosynthetic process"/>
    <property type="evidence" value="ECO:0007669"/>
    <property type="project" value="InterPro"/>
</dbReference>
<feature type="domain" description="Uroporphyrinogen decarboxylase (URO-D)" evidence="1">
    <location>
        <begin position="184"/>
        <end position="385"/>
    </location>
</feature>
<evidence type="ECO:0000313" key="2">
    <source>
        <dbReference type="EMBL" id="QGZ99897.1"/>
    </source>
</evidence>
<reference evidence="2 3" key="1">
    <citation type="submission" date="2019-12" db="EMBL/GenBank/DDBJ databases">
        <title>Sequence classification of anaerobic respiratory reductive dehalogenases: First we see many, then we see few.</title>
        <authorList>
            <person name="Molenda O."/>
            <person name="Puentes Jacome L.A."/>
            <person name="Cao X."/>
            <person name="Nesbo C.L."/>
            <person name="Tang S."/>
            <person name="Morson N."/>
            <person name="Patron J."/>
            <person name="Lomheim L."/>
            <person name="Wishart D.S."/>
            <person name="Edwards E.A."/>
        </authorList>
    </citation>
    <scope>NUCLEOTIDE SEQUENCE [LARGE SCALE GENOMIC DNA]</scope>
    <source>
        <strain evidence="2 3">12DCA</strain>
    </source>
</reference>